<protein>
    <submittedName>
        <fullName evidence="3">Xanthine dehydrogenase</fullName>
    </submittedName>
</protein>
<evidence type="ECO:0000259" key="1">
    <source>
        <dbReference type="Pfam" id="PF02625"/>
    </source>
</evidence>
<dbReference type="PANTHER" id="PTHR30388">
    <property type="entry name" value="ALDEHYDE OXIDOREDUCTASE MOLYBDENUM COFACTOR ASSEMBLY PROTEIN"/>
    <property type="match status" value="1"/>
</dbReference>
<evidence type="ECO:0000259" key="2">
    <source>
        <dbReference type="Pfam" id="PF13478"/>
    </source>
</evidence>
<dbReference type="InterPro" id="IPR027051">
    <property type="entry name" value="XdhC_Rossmann_dom"/>
</dbReference>
<proteinExistence type="predicted"/>
<feature type="non-terminal residue" evidence="3">
    <location>
        <position position="1"/>
    </location>
</feature>
<dbReference type="Gene3D" id="3.40.50.720">
    <property type="entry name" value="NAD(P)-binding Rossmann-like Domain"/>
    <property type="match status" value="1"/>
</dbReference>
<sequence>REHQYDAVCLQAIMQKESAYVGVMGSRRRTELLRQKLLEQGISQAVMNRLHAPIGLAIGAETEMEIAVSVMAEIIKVSRHKNTFSAKLCAAALKAEQPFVLATIICRQGSAPRDIGTKMLIFADTIVASIGGGTLEARIIKRGRKMLADKEAKDVWEKVDLTGAHQEAGYMLCGGIVDVLLEYVDPEGKNEGEMA</sequence>
<dbReference type="EMBL" id="SVBY01000047">
    <property type="protein sequence ID" value="MBE6092967.1"/>
    <property type="molecule type" value="Genomic_DNA"/>
</dbReference>
<comment type="caution">
    <text evidence="3">The sequence shown here is derived from an EMBL/GenBank/DDBJ whole genome shotgun (WGS) entry which is preliminary data.</text>
</comment>
<organism evidence="3 4">
    <name type="scientific">Selenomonas ruminantium</name>
    <dbReference type="NCBI Taxonomy" id="971"/>
    <lineage>
        <taxon>Bacteria</taxon>
        <taxon>Bacillati</taxon>
        <taxon>Bacillota</taxon>
        <taxon>Negativicutes</taxon>
        <taxon>Selenomonadales</taxon>
        <taxon>Selenomonadaceae</taxon>
        <taxon>Selenomonas</taxon>
    </lineage>
</organism>
<dbReference type="AlphaFoldDB" id="A0A927WS61"/>
<dbReference type="InterPro" id="IPR052698">
    <property type="entry name" value="MoCofactor_Util/Proc"/>
</dbReference>
<accession>A0A927WS61</accession>
<evidence type="ECO:0000313" key="4">
    <source>
        <dbReference type="Proteomes" id="UP000761380"/>
    </source>
</evidence>
<dbReference type="InterPro" id="IPR003777">
    <property type="entry name" value="XdhC_CoxI"/>
</dbReference>
<gene>
    <name evidence="3" type="ORF">E7201_07370</name>
</gene>
<name>A0A927WS61_SELRU</name>
<feature type="domain" description="XdhC- CoxI" evidence="1">
    <location>
        <begin position="93"/>
        <end position="152"/>
    </location>
</feature>
<evidence type="ECO:0000313" key="3">
    <source>
        <dbReference type="EMBL" id="MBE6092967.1"/>
    </source>
</evidence>
<dbReference type="Proteomes" id="UP000761380">
    <property type="component" value="Unassembled WGS sequence"/>
</dbReference>
<dbReference type="Pfam" id="PF13478">
    <property type="entry name" value="XdhC_C"/>
    <property type="match status" value="1"/>
</dbReference>
<feature type="domain" description="XdhC Rossmann" evidence="2">
    <location>
        <begin position="2"/>
        <end position="74"/>
    </location>
</feature>
<dbReference type="PANTHER" id="PTHR30388:SF6">
    <property type="entry name" value="XANTHINE DEHYDROGENASE SUBUNIT A-RELATED"/>
    <property type="match status" value="1"/>
</dbReference>
<dbReference type="Pfam" id="PF02625">
    <property type="entry name" value="XdhC_CoxI"/>
    <property type="match status" value="1"/>
</dbReference>
<reference evidence="3" key="1">
    <citation type="submission" date="2019-04" db="EMBL/GenBank/DDBJ databases">
        <title>Evolution of Biomass-Degrading Anaerobic Consortia Revealed by Metagenomics.</title>
        <authorList>
            <person name="Peng X."/>
        </authorList>
    </citation>
    <scope>NUCLEOTIDE SEQUENCE</scope>
    <source>
        <strain evidence="3">SIG240</strain>
    </source>
</reference>